<proteinExistence type="predicted"/>
<accession>A0A6P6XAK1</accession>
<dbReference type="Proteomes" id="UP001652660">
    <property type="component" value="Chromosome 4e"/>
</dbReference>
<dbReference type="GeneID" id="113740565"/>
<organism evidence="2 3">
    <name type="scientific">Coffea arabica</name>
    <name type="common">Arabian coffee</name>
    <dbReference type="NCBI Taxonomy" id="13443"/>
    <lineage>
        <taxon>Eukaryota</taxon>
        <taxon>Viridiplantae</taxon>
        <taxon>Streptophyta</taxon>
        <taxon>Embryophyta</taxon>
        <taxon>Tracheophyta</taxon>
        <taxon>Spermatophyta</taxon>
        <taxon>Magnoliopsida</taxon>
        <taxon>eudicotyledons</taxon>
        <taxon>Gunneridae</taxon>
        <taxon>Pentapetalae</taxon>
        <taxon>asterids</taxon>
        <taxon>lamiids</taxon>
        <taxon>Gentianales</taxon>
        <taxon>Rubiaceae</taxon>
        <taxon>Ixoroideae</taxon>
        <taxon>Gardenieae complex</taxon>
        <taxon>Bertiereae - Coffeeae clade</taxon>
        <taxon>Coffeeae</taxon>
        <taxon>Coffea</taxon>
    </lineage>
</organism>
<sequence length="351" mass="39264">MLLQIQSLTSHFPPSALPSTTTTTTTTAYFSKPSLSVSKPSPSSQFFTQLKLRNPCPRFPVVPPKCSVSVVSQPGSSHLELTSTDNHKPFPAEVSRTIVELASRGTLSALTQESEHGGWPLGIGVRFAVDSQGTPVLCLKFDTSVPTFLPNNGTRSSLHVQLDQCRLRTPQCTLLGNLQKVEDQMASKKLRSLWKKNFGEEVDEGLLYVVSVERILHMEDFGEDGVWVTSADYKLANPDPLRGFAEKIVDEINANNMEDVYRFCNIYADLGFQVLDAKMVWVDRLGFDMRVTSTQNDVFEFRIPFPGEVTDEKGAKSAFNCMSQLAWEVEKNFQVPEFKRVKQLKKITSRC</sequence>
<dbReference type="SUPFAM" id="SSF50475">
    <property type="entry name" value="FMN-binding split barrel"/>
    <property type="match status" value="1"/>
</dbReference>
<dbReference type="Pfam" id="PF10615">
    <property type="entry name" value="DUF2470"/>
    <property type="match status" value="1"/>
</dbReference>
<feature type="domain" description="DUF2470" evidence="1">
    <location>
        <begin position="246"/>
        <end position="322"/>
    </location>
</feature>
<evidence type="ECO:0000313" key="3">
    <source>
        <dbReference type="RefSeq" id="XP_027123911.1"/>
    </source>
</evidence>
<dbReference type="Gene3D" id="3.20.180.10">
    <property type="entry name" value="PNP-oxidase-like"/>
    <property type="match status" value="1"/>
</dbReference>
<reference evidence="3" key="2">
    <citation type="submission" date="2025-08" db="UniProtKB">
        <authorList>
            <consortium name="RefSeq"/>
        </authorList>
    </citation>
    <scope>IDENTIFICATION</scope>
    <source>
        <tissue evidence="3">Leaves</tissue>
    </source>
</reference>
<evidence type="ECO:0000259" key="1">
    <source>
        <dbReference type="Pfam" id="PF10615"/>
    </source>
</evidence>
<dbReference type="InterPro" id="IPR019595">
    <property type="entry name" value="DUF2470"/>
</dbReference>
<dbReference type="Gene3D" id="2.30.110.10">
    <property type="entry name" value="Electron Transport, Fmn-binding Protein, Chain A"/>
    <property type="match status" value="1"/>
</dbReference>
<dbReference type="InterPro" id="IPR012349">
    <property type="entry name" value="Split_barrel_FMN-bd"/>
</dbReference>
<reference evidence="2" key="1">
    <citation type="journal article" date="2025" name="Foods">
        <title>Unveiling the Microbial Signatures of Arabica Coffee Cherries: Insights into Ripeness Specific Diversity, Functional Traits, and Implications for Quality and Safety.</title>
        <authorList>
            <consortium name="RefSeq"/>
            <person name="Tenea G.N."/>
            <person name="Cifuentes V."/>
            <person name="Reyes P."/>
            <person name="Cevallos-Vallejos M."/>
        </authorList>
    </citation>
    <scope>NUCLEOTIDE SEQUENCE [LARGE SCALE GENOMIC DNA]</scope>
</reference>
<dbReference type="AlphaFoldDB" id="A0A6P6XAK1"/>
<dbReference type="PANTHER" id="PTHR13343:SF22">
    <property type="entry name" value="GLUTAMYL-TRNA REDUCTASE-BINDING PROTEIN, CHLOROPLASTIC"/>
    <property type="match status" value="1"/>
</dbReference>
<dbReference type="PANTHER" id="PTHR13343">
    <property type="entry name" value="CREG1 PROTEIN"/>
    <property type="match status" value="1"/>
</dbReference>
<keyword evidence="2" id="KW-1185">Reference proteome</keyword>
<dbReference type="RefSeq" id="XP_027123911.1">
    <property type="nucleotide sequence ID" value="XM_027268110.2"/>
</dbReference>
<gene>
    <name evidence="3" type="primary">LOC113740565</name>
</gene>
<dbReference type="InterPro" id="IPR037119">
    <property type="entry name" value="Haem_oxidase_HugZ-like_sf"/>
</dbReference>
<dbReference type="OrthoDB" id="2138282at2759"/>
<evidence type="ECO:0000313" key="2">
    <source>
        <dbReference type="Proteomes" id="UP001652660"/>
    </source>
</evidence>
<name>A0A6P6XAK1_COFAR</name>
<protein>
    <submittedName>
        <fullName evidence="3">Glutamyl-tRNA reductase-binding protein, chloroplastic</fullName>
    </submittedName>
</protein>
<dbReference type="GO" id="GO:0009507">
    <property type="term" value="C:chloroplast"/>
    <property type="evidence" value="ECO:0007669"/>
    <property type="project" value="TreeGrafter"/>
</dbReference>